<evidence type="ECO:0000313" key="2">
    <source>
        <dbReference type="Proteomes" id="UP000192796"/>
    </source>
</evidence>
<gene>
    <name evidence="1" type="ORF">A3860_15845</name>
</gene>
<keyword evidence="2" id="KW-1185">Reference proteome</keyword>
<dbReference type="EMBL" id="LVYD01000013">
    <property type="protein sequence ID" value="OQP66056.1"/>
    <property type="molecule type" value="Genomic_DNA"/>
</dbReference>
<comment type="caution">
    <text evidence="1">The sequence shown here is derived from an EMBL/GenBank/DDBJ whole genome shotgun (WGS) entry which is preliminary data.</text>
</comment>
<protein>
    <submittedName>
        <fullName evidence="1">Uncharacterized protein</fullName>
    </submittedName>
</protein>
<organism evidence="1 2">
    <name type="scientific">Niastella vici</name>
    <dbReference type="NCBI Taxonomy" id="1703345"/>
    <lineage>
        <taxon>Bacteria</taxon>
        <taxon>Pseudomonadati</taxon>
        <taxon>Bacteroidota</taxon>
        <taxon>Chitinophagia</taxon>
        <taxon>Chitinophagales</taxon>
        <taxon>Chitinophagaceae</taxon>
        <taxon>Niastella</taxon>
    </lineage>
</organism>
<reference evidence="1 2" key="1">
    <citation type="submission" date="2016-03" db="EMBL/GenBank/DDBJ databases">
        <title>Niastella vici sp. nov., isolated from farmland soil.</title>
        <authorList>
            <person name="Chen L."/>
            <person name="Wang D."/>
            <person name="Yang S."/>
            <person name="Wang G."/>
        </authorList>
    </citation>
    <scope>NUCLEOTIDE SEQUENCE [LARGE SCALE GENOMIC DNA]</scope>
    <source>
        <strain evidence="1 2">DJ57</strain>
    </source>
</reference>
<name>A0A1V9G6F1_9BACT</name>
<evidence type="ECO:0000313" key="1">
    <source>
        <dbReference type="EMBL" id="OQP66056.1"/>
    </source>
</evidence>
<dbReference type="Proteomes" id="UP000192796">
    <property type="component" value="Unassembled WGS sequence"/>
</dbReference>
<proteinExistence type="predicted"/>
<sequence length="63" mass="7079">MQVVKSNFTVSKMITCQMQRKVAKTALSELSQHAFVKCFKVLILNSKFGKSFSTLHDGKESIV</sequence>
<accession>A0A1V9G6F1</accession>
<dbReference type="AlphaFoldDB" id="A0A1V9G6F1"/>